<dbReference type="GO" id="GO:0046512">
    <property type="term" value="P:sphingosine biosynthetic process"/>
    <property type="evidence" value="ECO:0007669"/>
    <property type="project" value="TreeGrafter"/>
</dbReference>
<dbReference type="Pfam" id="PF00781">
    <property type="entry name" value="DAGK_cat"/>
    <property type="match status" value="1"/>
</dbReference>
<keyword evidence="10" id="KW-1185">Reference proteome</keyword>
<dbReference type="GO" id="GO:0005524">
    <property type="term" value="F:ATP binding"/>
    <property type="evidence" value="ECO:0007669"/>
    <property type="project" value="UniProtKB-KW"/>
</dbReference>
<dbReference type="PANTHER" id="PTHR12358:SF112">
    <property type="entry name" value="LD11247P-RELATED"/>
    <property type="match status" value="1"/>
</dbReference>
<accession>A0A814Y7B2</accession>
<dbReference type="GO" id="GO:0016020">
    <property type="term" value="C:membrane"/>
    <property type="evidence" value="ECO:0007669"/>
    <property type="project" value="TreeGrafter"/>
</dbReference>
<dbReference type="PANTHER" id="PTHR12358">
    <property type="entry name" value="SPHINGOSINE KINASE"/>
    <property type="match status" value="1"/>
</dbReference>
<gene>
    <name evidence="7" type="ORF">GPM918_LOCUS24903</name>
    <name evidence="6" type="ORF">OVA965_LOCUS16062</name>
    <name evidence="9" type="ORF">SRO942_LOCUS24905</name>
    <name evidence="8" type="ORF">TMI583_LOCUS16072</name>
</gene>
<dbReference type="PROSITE" id="PS50146">
    <property type="entry name" value="DAGK"/>
    <property type="match status" value="1"/>
</dbReference>
<dbReference type="InterPro" id="IPR050187">
    <property type="entry name" value="Lipid_Phosphate_FormReg"/>
</dbReference>
<dbReference type="Pfam" id="PF19279">
    <property type="entry name" value="YegS_C"/>
    <property type="match status" value="1"/>
</dbReference>
<reference evidence="7" key="1">
    <citation type="submission" date="2021-02" db="EMBL/GenBank/DDBJ databases">
        <authorList>
            <person name="Nowell W R."/>
        </authorList>
    </citation>
    <scope>NUCLEOTIDE SEQUENCE</scope>
</reference>
<dbReference type="EMBL" id="CAJNOK010007373">
    <property type="protein sequence ID" value="CAF1032470.1"/>
    <property type="molecule type" value="Genomic_DNA"/>
</dbReference>
<name>A0A814Y7B2_9BILA</name>
<dbReference type="Proteomes" id="UP000663829">
    <property type="component" value="Unassembled WGS sequence"/>
</dbReference>
<dbReference type="Proteomes" id="UP000681722">
    <property type="component" value="Unassembled WGS sequence"/>
</dbReference>
<dbReference type="EMBL" id="CAJOBC010009451">
    <property type="protein sequence ID" value="CAF3988390.1"/>
    <property type="molecule type" value="Genomic_DNA"/>
</dbReference>
<keyword evidence="4" id="KW-0067">ATP-binding</keyword>
<protein>
    <recommendedName>
        <fullName evidence="5">DAGKc domain-containing protein</fullName>
    </recommendedName>
</protein>
<dbReference type="AlphaFoldDB" id="A0A814Y7B2"/>
<dbReference type="GO" id="GO:0005737">
    <property type="term" value="C:cytoplasm"/>
    <property type="evidence" value="ECO:0007669"/>
    <property type="project" value="TreeGrafter"/>
</dbReference>
<keyword evidence="1" id="KW-0808">Transferase</keyword>
<organism evidence="7 10">
    <name type="scientific">Didymodactylos carnosus</name>
    <dbReference type="NCBI Taxonomy" id="1234261"/>
    <lineage>
        <taxon>Eukaryota</taxon>
        <taxon>Metazoa</taxon>
        <taxon>Spiralia</taxon>
        <taxon>Gnathifera</taxon>
        <taxon>Rotifera</taxon>
        <taxon>Eurotatoria</taxon>
        <taxon>Bdelloidea</taxon>
        <taxon>Philodinida</taxon>
        <taxon>Philodinidae</taxon>
        <taxon>Didymodactylos</taxon>
    </lineage>
</organism>
<evidence type="ECO:0000313" key="7">
    <source>
        <dbReference type="EMBL" id="CAF1225451.1"/>
    </source>
</evidence>
<evidence type="ECO:0000256" key="2">
    <source>
        <dbReference type="ARBA" id="ARBA00022741"/>
    </source>
</evidence>
<comment type="caution">
    <text evidence="7">The sequence shown here is derived from an EMBL/GenBank/DDBJ whole genome shotgun (WGS) entry which is preliminary data.</text>
</comment>
<dbReference type="InterPro" id="IPR017438">
    <property type="entry name" value="ATP-NAD_kinase_N"/>
</dbReference>
<proteinExistence type="predicted"/>
<evidence type="ECO:0000259" key="5">
    <source>
        <dbReference type="PROSITE" id="PS50146"/>
    </source>
</evidence>
<dbReference type="OrthoDB" id="3853857at2759"/>
<dbReference type="InterPro" id="IPR001206">
    <property type="entry name" value="Diacylglycerol_kinase_cat_dom"/>
</dbReference>
<sequence length="529" mass="60300">MDVSEQEQELQTILSDTFCFYNDPTKRYILKLNNSALIITLLLNNNRQDKNYQNLNVNGNDDEQRITNMPATLSSSTLVISTDDIYGCLCMRSKKQESQDCHLTIYLYSSTKKTFRQTMQRSSKTYTYQKYADFNQNYVEMMKWHESIRRIIDLKKNIPRDLVPKRAKRTLVFINPAGGAGKAYKLFMEHVAGIFFEAEMPYHVITTGNHAGHARDCVQSMNLNDWYGIILASGDGLVYEVINGLLSRPDWLQALQLPIGHLPCGSGNALITSILRCSKQIPMVSLEEFVIQAAVLITTHNVVPMDMAIIDTIDGQRLFSFLSVEWATIADVDFESEKYRFLGETRFTIEVLKHILHPRVYDGYIDYLPYENSDSSTTISNNYSSISSINQLQRHLFPLNEEIKIDDNSKWRRINGPFLHVLITSKPCISKDVISAKQSTLADGYLTLQYVRSGVSRVNLAKMFIGISTGKHFDYNFVEWLPMKAFRIVPNATEGNIMVDGEKVPYGPIQGEVLPNIARCMGKLPNDQR</sequence>
<dbReference type="EMBL" id="CAJNOQ010009449">
    <property type="protein sequence ID" value="CAF1225451.1"/>
    <property type="molecule type" value="Genomic_DNA"/>
</dbReference>
<dbReference type="SUPFAM" id="SSF111331">
    <property type="entry name" value="NAD kinase/diacylglycerol kinase-like"/>
    <property type="match status" value="1"/>
</dbReference>
<dbReference type="Proteomes" id="UP000677228">
    <property type="component" value="Unassembled WGS sequence"/>
</dbReference>
<keyword evidence="2" id="KW-0547">Nucleotide-binding</keyword>
<dbReference type="InterPro" id="IPR045540">
    <property type="entry name" value="YegS/DAGK_C"/>
</dbReference>
<dbReference type="GO" id="GO:0001727">
    <property type="term" value="F:lipid kinase activity"/>
    <property type="evidence" value="ECO:0007669"/>
    <property type="project" value="TreeGrafter"/>
</dbReference>
<feature type="non-terminal residue" evidence="7">
    <location>
        <position position="529"/>
    </location>
</feature>
<evidence type="ECO:0000313" key="10">
    <source>
        <dbReference type="Proteomes" id="UP000663829"/>
    </source>
</evidence>
<dbReference type="InterPro" id="IPR016064">
    <property type="entry name" value="NAD/diacylglycerol_kinase_sf"/>
</dbReference>
<keyword evidence="3" id="KW-0418">Kinase</keyword>
<evidence type="ECO:0000313" key="8">
    <source>
        <dbReference type="EMBL" id="CAF3800775.1"/>
    </source>
</evidence>
<dbReference type="SMART" id="SM00046">
    <property type="entry name" value="DAGKc"/>
    <property type="match status" value="1"/>
</dbReference>
<dbReference type="Gene3D" id="3.40.50.10330">
    <property type="entry name" value="Probable inorganic polyphosphate/atp-NAD kinase, domain 1"/>
    <property type="match status" value="1"/>
</dbReference>
<evidence type="ECO:0000256" key="4">
    <source>
        <dbReference type="ARBA" id="ARBA00022840"/>
    </source>
</evidence>
<evidence type="ECO:0000313" key="9">
    <source>
        <dbReference type="EMBL" id="CAF3988390.1"/>
    </source>
</evidence>
<evidence type="ECO:0000313" key="6">
    <source>
        <dbReference type="EMBL" id="CAF1032470.1"/>
    </source>
</evidence>
<feature type="domain" description="DAGKc" evidence="5">
    <location>
        <begin position="165"/>
        <end position="314"/>
    </location>
</feature>
<dbReference type="Gene3D" id="2.60.200.40">
    <property type="match status" value="1"/>
</dbReference>
<dbReference type="EMBL" id="CAJOBA010007385">
    <property type="protein sequence ID" value="CAF3800775.1"/>
    <property type="molecule type" value="Genomic_DNA"/>
</dbReference>
<dbReference type="Proteomes" id="UP000682733">
    <property type="component" value="Unassembled WGS sequence"/>
</dbReference>
<evidence type="ECO:0000256" key="3">
    <source>
        <dbReference type="ARBA" id="ARBA00022777"/>
    </source>
</evidence>
<evidence type="ECO:0000256" key="1">
    <source>
        <dbReference type="ARBA" id="ARBA00022679"/>
    </source>
</evidence>